<feature type="transmembrane region" description="Helical" evidence="1">
    <location>
        <begin position="99"/>
        <end position="121"/>
    </location>
</feature>
<reference evidence="2 3" key="1">
    <citation type="submission" date="2019-08" db="EMBL/GenBank/DDBJ databases">
        <authorList>
            <person name="Guy L."/>
        </authorList>
    </citation>
    <scope>NUCLEOTIDE SEQUENCE [LARGE SCALE GENOMIC DNA]</scope>
    <source>
        <strain evidence="2 3">SGT-108</strain>
    </source>
</reference>
<evidence type="ECO:0000313" key="2">
    <source>
        <dbReference type="EMBL" id="VVC75617.1"/>
    </source>
</evidence>
<protein>
    <submittedName>
        <fullName evidence="2">Uncharacterized protein</fullName>
    </submittedName>
</protein>
<dbReference type="EMBL" id="LR699119">
    <property type="protein sequence ID" value="VVC75617.1"/>
    <property type="molecule type" value="Genomic_DNA"/>
</dbReference>
<evidence type="ECO:0000256" key="1">
    <source>
        <dbReference type="SAM" id="Phobius"/>
    </source>
</evidence>
<sequence>MQYFSPSAPYIHPPDKNISRMKTEKITFSLVKHVYEQTITAMLASLFCTSLILFVLYDSRNSNVILLVWAAFTFSVTFARIALVLFFKSYDYAENRLKLWVNLYILGALLGGACWGLMGIYLFPSANPVEQTFMILMVAGVTAGAVPLSAAIPGAAAGFLIAAIVPLILTIALIDNHVYHLFDFALSVYLSLPDSDHTQDA</sequence>
<feature type="transmembrane region" description="Helical" evidence="1">
    <location>
        <begin position="156"/>
        <end position="174"/>
    </location>
</feature>
<evidence type="ECO:0000313" key="3">
    <source>
        <dbReference type="Proteomes" id="UP000324194"/>
    </source>
</evidence>
<accession>A0A5E4PGN1</accession>
<proteinExistence type="predicted"/>
<gene>
    <name evidence="2" type="ORF">AQUSIP_09070</name>
</gene>
<keyword evidence="1" id="KW-0472">Membrane</keyword>
<name>A0A5E4PGN1_9COXI</name>
<feature type="transmembrane region" description="Helical" evidence="1">
    <location>
        <begin position="133"/>
        <end position="150"/>
    </location>
</feature>
<organism evidence="2 3">
    <name type="scientific">Aquicella siphonis</name>
    <dbReference type="NCBI Taxonomy" id="254247"/>
    <lineage>
        <taxon>Bacteria</taxon>
        <taxon>Pseudomonadati</taxon>
        <taxon>Pseudomonadota</taxon>
        <taxon>Gammaproteobacteria</taxon>
        <taxon>Legionellales</taxon>
        <taxon>Coxiellaceae</taxon>
        <taxon>Aquicella</taxon>
    </lineage>
</organism>
<keyword evidence="1" id="KW-0812">Transmembrane</keyword>
<keyword evidence="1" id="KW-1133">Transmembrane helix</keyword>
<dbReference type="Proteomes" id="UP000324194">
    <property type="component" value="Chromosome 1"/>
</dbReference>
<keyword evidence="3" id="KW-1185">Reference proteome</keyword>
<dbReference type="KEGG" id="asip:AQUSIP_09070"/>
<feature type="transmembrane region" description="Helical" evidence="1">
    <location>
        <begin position="39"/>
        <end position="57"/>
    </location>
</feature>
<feature type="transmembrane region" description="Helical" evidence="1">
    <location>
        <begin position="64"/>
        <end position="87"/>
    </location>
</feature>
<dbReference type="AlphaFoldDB" id="A0A5E4PGN1"/>